<accession>G4NZ23</accession>
<gene>
    <name evidence="2" type="ordered locus">GYO_4429</name>
</gene>
<dbReference type="EMBL" id="CP002905">
    <property type="protein sequence ID" value="AEP88986.1"/>
    <property type="molecule type" value="Genomic_DNA"/>
</dbReference>
<keyword evidence="3" id="KW-1185">Reference proteome</keyword>
<reference evidence="2 3" key="1">
    <citation type="journal article" date="2012" name="J. Bacteriol.">
        <title>Whole-genome sequences of Bacillus subtilis and close relatives.</title>
        <authorList>
            <person name="Earl A.M."/>
            <person name="Eppinger M."/>
            <person name="Fricke W.F."/>
            <person name="Rosovitz M.J."/>
            <person name="Rasko D.A."/>
            <person name="Daugherty S."/>
            <person name="Losick R."/>
            <person name="Kolter R."/>
            <person name="Ravel J."/>
        </authorList>
    </citation>
    <scope>NUCLEOTIDE SEQUENCE [LARGE SCALE GENOMIC DNA]</scope>
    <source>
        <strain evidence="3">DSM 15029 / JCM 12233 / NBRC 101239 / NRRL B-23049 / TU-B-10</strain>
    </source>
</reference>
<dbReference type="PANTHER" id="PTHR43581:SF4">
    <property type="entry name" value="ATP_GTP PHOSPHATASE"/>
    <property type="match status" value="1"/>
</dbReference>
<dbReference type="SUPFAM" id="SSF52540">
    <property type="entry name" value="P-loop containing nucleoside triphosphate hydrolases"/>
    <property type="match status" value="1"/>
</dbReference>
<evidence type="ECO:0000259" key="1">
    <source>
        <dbReference type="Pfam" id="PF13175"/>
    </source>
</evidence>
<dbReference type="InterPro" id="IPR051396">
    <property type="entry name" value="Bact_Antivir_Def_Nuclease"/>
</dbReference>
<evidence type="ECO:0000313" key="2">
    <source>
        <dbReference type="EMBL" id="AEP88986.1"/>
    </source>
</evidence>
<dbReference type="AlphaFoldDB" id="G4NZ23"/>
<dbReference type="Pfam" id="PF13175">
    <property type="entry name" value="AAA_15"/>
    <property type="match status" value="1"/>
</dbReference>
<dbReference type="HOGENOM" id="CLU_019975_0_0_9"/>
<feature type="domain" description="Endonuclease GajA/Old nuclease/RecF-like AAA" evidence="1">
    <location>
        <begin position="4"/>
        <end position="373"/>
    </location>
</feature>
<proteinExistence type="predicted"/>
<dbReference type="PATRIC" id="fig|1052585.4.peg.4223"/>
<dbReference type="InterPro" id="IPR041685">
    <property type="entry name" value="AAA_GajA/Old/RecF-like"/>
</dbReference>
<dbReference type="STRING" id="1052585.GYO_4429"/>
<dbReference type="KEGG" id="bst:GYO_4429"/>
<evidence type="ECO:0000313" key="3">
    <source>
        <dbReference type="Proteomes" id="UP000002651"/>
    </source>
</evidence>
<dbReference type="RefSeq" id="WP_014115822.1">
    <property type="nucleotide sequence ID" value="NC_016047.1"/>
</dbReference>
<sequence>MILGVFINGFKSYAQTAYIHLCNNDTYKFTTIVGKNGTGKSAILEALNCYFKQGSWNTNRQSKNREDMFISPIFLIEKTSLEKWLKGSSEFKSKVEEITSGFERVSTYLWEEADDSFKGATRRAYIKEFFNQIGKIKNKYSKSHYLLVSGRNVDSKSTSKPFSTVIKELGSITLDQVNSVIDSYYNYIYIPVEQQAQSTLRIENIQMQKIMNQNVILKIEELLKERLKVDDKNQSLIDHINGQLSVFIEDINSIIKLVDSEYEFRARRNKKQNLTPSDIVDNILQGYFSKRTLKSSQKEIEELSSGEQRRAMIDIIYAFLKNRGKEEEANGRNVILAIDEPEVSQDLSHCFEQFERLEKLSNNFGNQVFVTTHWYGILPVIENGTLLHLSETEDSSYKNKFSIFDFYNYLDSQEHFPDEIKLKSIYDLAISLSTYIRKESSKHLILCEGGTDKRYLETLIDSSKVRILPVGGINNVRNLYNLLVMPLKIDKRVNSVKKVLCLTDTDPNITDNSDVGRDPSGKIQLKRLQINHRENKVDLMSLDNFNPGAEYTVTRIEDVINPKIYKNVIQSVINENRDNFEDILFDEYELKENAIFSNLRGETNFLFCKTYEANQNKQNFISFIESKKTLLSFRYVEEFNRALVTDGISSIPPVFISIKEFFKDDILKSYSIEPDKSTLH</sequence>
<dbReference type="GeneID" id="11241613"/>
<dbReference type="Gene3D" id="3.40.50.300">
    <property type="entry name" value="P-loop containing nucleotide triphosphate hydrolases"/>
    <property type="match status" value="1"/>
</dbReference>
<protein>
    <recommendedName>
        <fullName evidence="1">Endonuclease GajA/Old nuclease/RecF-like AAA domain-containing protein</fullName>
    </recommendedName>
</protein>
<dbReference type="PANTHER" id="PTHR43581">
    <property type="entry name" value="ATP/GTP PHOSPHATASE"/>
    <property type="match status" value="1"/>
</dbReference>
<organism evidence="2 3">
    <name type="scientific">Bacillus spizizenii (strain DSM 15029 / JCM 12233 / NBRC 101239 / NRRL B-23049 / TU-B-10)</name>
    <name type="common">Bacillus subtilis subsp. spizizenii</name>
    <dbReference type="NCBI Taxonomy" id="1052585"/>
    <lineage>
        <taxon>Bacteria</taxon>
        <taxon>Bacillati</taxon>
        <taxon>Bacillota</taxon>
        <taxon>Bacilli</taxon>
        <taxon>Bacillales</taxon>
        <taxon>Bacillaceae</taxon>
        <taxon>Bacillus</taxon>
    </lineage>
</organism>
<dbReference type="InterPro" id="IPR027417">
    <property type="entry name" value="P-loop_NTPase"/>
</dbReference>
<dbReference type="Proteomes" id="UP000002651">
    <property type="component" value="Chromosome"/>
</dbReference>
<name>G4NZ23_BACS4</name>